<feature type="compositionally biased region" description="Polar residues" evidence="1">
    <location>
        <begin position="1"/>
        <end position="19"/>
    </location>
</feature>
<name>N1R4R8_AEGTA</name>
<organism evidence="2">
    <name type="scientific">Aegilops tauschii</name>
    <name type="common">Tausch's goatgrass</name>
    <name type="synonym">Aegilops squarrosa</name>
    <dbReference type="NCBI Taxonomy" id="37682"/>
    <lineage>
        <taxon>Eukaryota</taxon>
        <taxon>Viridiplantae</taxon>
        <taxon>Streptophyta</taxon>
        <taxon>Embryophyta</taxon>
        <taxon>Tracheophyta</taxon>
        <taxon>Spermatophyta</taxon>
        <taxon>Magnoliopsida</taxon>
        <taxon>Liliopsida</taxon>
        <taxon>Poales</taxon>
        <taxon>Poaceae</taxon>
        <taxon>BOP clade</taxon>
        <taxon>Pooideae</taxon>
        <taxon>Triticodae</taxon>
        <taxon>Triticeae</taxon>
        <taxon>Triticinae</taxon>
        <taxon>Aegilops</taxon>
    </lineage>
</organism>
<dbReference type="SUPFAM" id="SSF56112">
    <property type="entry name" value="Protein kinase-like (PK-like)"/>
    <property type="match status" value="1"/>
</dbReference>
<dbReference type="AlphaFoldDB" id="N1R4R8"/>
<dbReference type="Gene3D" id="3.30.200.20">
    <property type="entry name" value="Phosphorylase Kinase, domain 1"/>
    <property type="match status" value="1"/>
</dbReference>
<sequence>MGTNLEQMLVDETTNSKTMPLSRMEDITRGFSEDREIGSRGFAVVYKGILDDSAVTVKRLSNAFMDETKFHREVECLMRVKHKNV</sequence>
<dbReference type="InterPro" id="IPR000719">
    <property type="entry name" value="Prot_kinase_dom"/>
</dbReference>
<evidence type="ECO:0000313" key="2">
    <source>
        <dbReference type="EnsemblPlants" id="EMT33554"/>
    </source>
</evidence>
<feature type="region of interest" description="Disordered" evidence="1">
    <location>
        <begin position="1"/>
        <end position="25"/>
    </location>
</feature>
<evidence type="ECO:0000256" key="1">
    <source>
        <dbReference type="SAM" id="MobiDB-lite"/>
    </source>
</evidence>
<protein>
    <submittedName>
        <fullName evidence="2">Cysteine-rich receptor-like protein kinase 26</fullName>
    </submittedName>
</protein>
<dbReference type="EnsemblPlants" id="EMT33554">
    <property type="protein sequence ID" value="EMT33554"/>
    <property type="gene ID" value="F775_15340"/>
</dbReference>
<reference evidence="2" key="1">
    <citation type="submission" date="2015-06" db="UniProtKB">
        <authorList>
            <consortium name="EnsemblPlants"/>
        </authorList>
    </citation>
    <scope>IDENTIFICATION</scope>
</reference>
<proteinExistence type="predicted"/>
<dbReference type="PANTHER" id="PTHR45707">
    <property type="entry name" value="C2 CALCIUM/LIPID-BINDING PLANT PHOSPHORIBOSYLTRANSFERASE FAMILY PROTEIN"/>
    <property type="match status" value="1"/>
</dbReference>
<accession>N1R4R8</accession>
<dbReference type="GO" id="GO:0004672">
    <property type="term" value="F:protein kinase activity"/>
    <property type="evidence" value="ECO:0007669"/>
    <property type="project" value="InterPro"/>
</dbReference>
<dbReference type="ExpressionAtlas" id="N1R4R8">
    <property type="expression patterns" value="baseline"/>
</dbReference>
<dbReference type="GO" id="GO:0005524">
    <property type="term" value="F:ATP binding"/>
    <property type="evidence" value="ECO:0007669"/>
    <property type="project" value="InterPro"/>
</dbReference>
<dbReference type="InterPro" id="IPR011009">
    <property type="entry name" value="Kinase-like_dom_sf"/>
</dbReference>
<dbReference type="PANTHER" id="PTHR45707:SF73">
    <property type="entry name" value="PROTEIN KINASE DOMAIN-CONTAINING PROTEIN"/>
    <property type="match status" value="1"/>
</dbReference>
<dbReference type="PROSITE" id="PS50011">
    <property type="entry name" value="PROTEIN_KINASE_DOM"/>
    <property type="match status" value="1"/>
</dbReference>